<gene>
    <name evidence="3" type="ORF">EXE57_03355</name>
</gene>
<dbReference type="PANTHER" id="PTHR46268">
    <property type="entry name" value="STRESS RESPONSE PROTEIN NHAX"/>
    <property type="match status" value="1"/>
</dbReference>
<organism evidence="3 4">
    <name type="scientific">Nocardioides euryhalodurans</name>
    <dbReference type="NCBI Taxonomy" id="2518370"/>
    <lineage>
        <taxon>Bacteria</taxon>
        <taxon>Bacillati</taxon>
        <taxon>Actinomycetota</taxon>
        <taxon>Actinomycetes</taxon>
        <taxon>Propionibacteriales</taxon>
        <taxon>Nocardioidaceae</taxon>
        <taxon>Nocardioides</taxon>
    </lineage>
</organism>
<evidence type="ECO:0000256" key="1">
    <source>
        <dbReference type="ARBA" id="ARBA00008791"/>
    </source>
</evidence>
<dbReference type="PRINTS" id="PR01438">
    <property type="entry name" value="UNVRSLSTRESS"/>
</dbReference>
<dbReference type="OrthoDB" id="5143389at2"/>
<dbReference type="AlphaFoldDB" id="A0A4P7GHN2"/>
<dbReference type="EMBL" id="CP038267">
    <property type="protein sequence ID" value="QBR91408.1"/>
    <property type="molecule type" value="Genomic_DNA"/>
</dbReference>
<feature type="domain" description="UspA" evidence="2">
    <location>
        <begin position="162"/>
        <end position="297"/>
    </location>
</feature>
<evidence type="ECO:0000259" key="2">
    <source>
        <dbReference type="Pfam" id="PF00582"/>
    </source>
</evidence>
<keyword evidence="4" id="KW-1185">Reference proteome</keyword>
<dbReference type="InterPro" id="IPR006015">
    <property type="entry name" value="Universal_stress_UspA"/>
</dbReference>
<comment type="similarity">
    <text evidence="1">Belongs to the universal stress protein A family.</text>
</comment>
<name>A0A4P7GHN2_9ACTN</name>
<dbReference type="Pfam" id="PF00582">
    <property type="entry name" value="Usp"/>
    <property type="match status" value="2"/>
</dbReference>
<dbReference type="Gene3D" id="3.40.50.620">
    <property type="entry name" value="HUPs"/>
    <property type="match status" value="2"/>
</dbReference>
<evidence type="ECO:0000313" key="4">
    <source>
        <dbReference type="Proteomes" id="UP000294894"/>
    </source>
</evidence>
<dbReference type="InterPro" id="IPR006016">
    <property type="entry name" value="UspA"/>
</dbReference>
<dbReference type="KEGG" id="noy:EXE57_03355"/>
<dbReference type="PANTHER" id="PTHR46268:SF6">
    <property type="entry name" value="UNIVERSAL STRESS PROTEIN UP12"/>
    <property type="match status" value="1"/>
</dbReference>
<evidence type="ECO:0000313" key="3">
    <source>
        <dbReference type="EMBL" id="QBR91408.1"/>
    </source>
</evidence>
<dbReference type="SUPFAM" id="SSF52402">
    <property type="entry name" value="Adenine nucleotide alpha hydrolases-like"/>
    <property type="match status" value="2"/>
</dbReference>
<dbReference type="Proteomes" id="UP000294894">
    <property type="component" value="Chromosome"/>
</dbReference>
<accession>A0A4P7GHN2</accession>
<proteinExistence type="inferred from homology"/>
<feature type="domain" description="UspA" evidence="2">
    <location>
        <begin position="20"/>
        <end position="152"/>
    </location>
</feature>
<dbReference type="InterPro" id="IPR014729">
    <property type="entry name" value="Rossmann-like_a/b/a_fold"/>
</dbReference>
<reference evidence="3 4" key="1">
    <citation type="submission" date="2019-03" db="EMBL/GenBank/DDBJ databases">
        <title>Three New Species of Nocardioides, Nocardioides euryhalodurans sp. nov., Nocardioides seonyuensis sp. nov. and Nocardioides eburneoflavus sp. nov., Iolated from Soil.</title>
        <authorList>
            <person name="Roh S.G."/>
            <person name="Lee C."/>
            <person name="Kim M.-K."/>
            <person name="Kim S.B."/>
        </authorList>
    </citation>
    <scope>NUCLEOTIDE SEQUENCE [LARGE SCALE GENOMIC DNA]</scope>
    <source>
        <strain evidence="3 4">MMS17-SY117</strain>
    </source>
</reference>
<protein>
    <submittedName>
        <fullName evidence="3">Universal stress protein</fullName>
    </submittedName>
</protein>
<sequence length="316" mass="33835">MTVESRRREPDMDDELVGGVVVGTDGSAQGGAALEYGVREAQRRGTSLTVVHVATDYVPVAPMMPLVPEDLKALGRTILDEALQTVTGLVPELDVRTVLRSGAAVPELVRVSAEASVLVLGHEMTPAWQRLFTGAVTVGVAEQARCPVVTVPTAWEPAAARREVVVGLKSLEHAPGLLSHAVATAADRGSSLTVVHTWELPVRYDDIIVRRTHETDWNRAARDRVVPLVEEARASHPEVEVAVRVEHAQAAAVLRNASASCELLVLGRRTRGPAVLHLGGTGRALLHAAECPVEIVPPVRAEEQARRPVHAHETSS</sequence>